<dbReference type="AlphaFoldDB" id="A0A2S4RZZ6"/>
<comment type="caution">
    <text evidence="1">The sequence shown here is derived from an EMBL/GenBank/DDBJ whole genome shotgun (WGS) entry which is preliminary data.</text>
</comment>
<accession>A0A2S4RZZ6</accession>
<gene>
    <name evidence="1" type="ORF">C3430_08175</name>
</gene>
<reference evidence="1 2" key="1">
    <citation type="submission" date="2018-01" db="EMBL/GenBank/DDBJ databases">
        <title>Complete genome sequences of 14 Citrobacter spp. isolated from plant in Canada.</title>
        <authorList>
            <person name="Bhandare S.G."/>
            <person name="Colavecchio A."/>
            <person name="Jeukens J."/>
            <person name="Emond-Rheault J.-G."/>
            <person name="Freschi L."/>
            <person name="Hamel J."/>
            <person name="Kukavica-Ibrulj I."/>
            <person name="Levesque R."/>
            <person name="Goodridge L."/>
        </authorList>
    </citation>
    <scope>NUCLEOTIDE SEQUENCE [LARGE SCALE GENOMIC DNA]</scope>
    <source>
        <strain evidence="1 2">S1285</strain>
    </source>
</reference>
<sequence>MILISKRERFIRHILASIFILVILQVAGALALLLGPSQGLALSGQLQAAFKSVPDRFVVHPSHVLVYAPGDSPLRGQRKRCSKRLRVLSRNSNYLEY</sequence>
<dbReference type="Proteomes" id="UP000237003">
    <property type="component" value="Unassembled WGS sequence"/>
</dbReference>
<protein>
    <submittedName>
        <fullName evidence="1">Uncharacterized protein</fullName>
    </submittedName>
</protein>
<dbReference type="EMBL" id="PQLX01000002">
    <property type="protein sequence ID" value="POU66750.1"/>
    <property type="molecule type" value="Genomic_DNA"/>
</dbReference>
<name>A0A2S4RZZ6_CITAM</name>
<evidence type="ECO:0000313" key="1">
    <source>
        <dbReference type="EMBL" id="POU66750.1"/>
    </source>
</evidence>
<evidence type="ECO:0000313" key="2">
    <source>
        <dbReference type="Proteomes" id="UP000237003"/>
    </source>
</evidence>
<organism evidence="1 2">
    <name type="scientific">Citrobacter amalonaticus</name>
    <dbReference type="NCBI Taxonomy" id="35703"/>
    <lineage>
        <taxon>Bacteria</taxon>
        <taxon>Pseudomonadati</taxon>
        <taxon>Pseudomonadota</taxon>
        <taxon>Gammaproteobacteria</taxon>
        <taxon>Enterobacterales</taxon>
        <taxon>Enterobacteriaceae</taxon>
        <taxon>Citrobacter</taxon>
    </lineage>
</organism>
<proteinExistence type="predicted"/>